<dbReference type="InterPro" id="IPR014014">
    <property type="entry name" value="RNA_helicase_DEAD_Q_motif"/>
</dbReference>
<reference evidence="12 13" key="1">
    <citation type="submission" date="2015-02" db="EMBL/GenBank/DDBJ databases">
        <title>Single-cell genomics of uncultivated deep-branching MTB reveals a conserved set of magnetosome genes.</title>
        <authorList>
            <person name="Kolinko S."/>
            <person name="Richter M."/>
            <person name="Glockner F.O."/>
            <person name="Brachmann A."/>
            <person name="Schuler D."/>
        </authorList>
    </citation>
    <scope>NUCLEOTIDE SEQUENCE [LARGE SCALE GENOMIC DNA]</scope>
    <source>
        <strain evidence="12">SKK-01</strain>
    </source>
</reference>
<dbReference type="InterPro" id="IPR044742">
    <property type="entry name" value="DEAD/DEAH_RhlB"/>
</dbReference>
<dbReference type="EMBL" id="JYNY01000084">
    <property type="protein sequence ID" value="KJJ85743.1"/>
    <property type="molecule type" value="Genomic_DNA"/>
</dbReference>
<evidence type="ECO:0000256" key="4">
    <source>
        <dbReference type="ARBA" id="ARBA00022840"/>
    </source>
</evidence>
<dbReference type="PATRIC" id="fig|1609969.3.peg.452"/>
<dbReference type="GO" id="GO:0003676">
    <property type="term" value="F:nucleic acid binding"/>
    <property type="evidence" value="ECO:0007669"/>
    <property type="project" value="InterPro"/>
</dbReference>
<evidence type="ECO:0000256" key="2">
    <source>
        <dbReference type="ARBA" id="ARBA00022801"/>
    </source>
</evidence>
<dbReference type="InterPro" id="IPR001650">
    <property type="entry name" value="Helicase_C-like"/>
</dbReference>
<feature type="compositionally biased region" description="Basic and acidic residues" evidence="8">
    <location>
        <begin position="478"/>
        <end position="521"/>
    </location>
</feature>
<dbReference type="PANTHER" id="PTHR47959:SF13">
    <property type="entry name" value="ATP-DEPENDENT RNA HELICASE RHLE"/>
    <property type="match status" value="1"/>
</dbReference>
<keyword evidence="13" id="KW-1185">Reference proteome</keyword>
<dbReference type="GO" id="GO:0003724">
    <property type="term" value="F:RNA helicase activity"/>
    <property type="evidence" value="ECO:0007669"/>
    <property type="project" value="InterPro"/>
</dbReference>
<dbReference type="InterPro" id="IPR050079">
    <property type="entry name" value="DEAD_box_RNA_helicase"/>
</dbReference>
<dbReference type="InterPro" id="IPR011545">
    <property type="entry name" value="DEAD/DEAH_box_helicase_dom"/>
</dbReference>
<dbReference type="PROSITE" id="PS51192">
    <property type="entry name" value="HELICASE_ATP_BIND_1"/>
    <property type="match status" value="1"/>
</dbReference>
<dbReference type="CDD" id="cd00268">
    <property type="entry name" value="DEADc"/>
    <property type="match status" value="1"/>
</dbReference>
<dbReference type="SUPFAM" id="SSF52540">
    <property type="entry name" value="P-loop containing nucleoside triphosphate hydrolases"/>
    <property type="match status" value="1"/>
</dbReference>
<evidence type="ECO:0000256" key="5">
    <source>
        <dbReference type="ARBA" id="ARBA00038437"/>
    </source>
</evidence>
<evidence type="ECO:0000256" key="3">
    <source>
        <dbReference type="ARBA" id="ARBA00022806"/>
    </source>
</evidence>
<dbReference type="Proteomes" id="UP000033428">
    <property type="component" value="Unassembled WGS sequence"/>
</dbReference>
<feature type="compositionally biased region" description="Basic and acidic residues" evidence="8">
    <location>
        <begin position="430"/>
        <end position="450"/>
    </location>
</feature>
<keyword evidence="1 7" id="KW-0547">Nucleotide-binding</keyword>
<keyword evidence="3 7" id="KW-0347">Helicase</keyword>
<dbReference type="Pfam" id="PF00271">
    <property type="entry name" value="Helicase_C"/>
    <property type="match status" value="1"/>
</dbReference>
<dbReference type="GO" id="GO:0005524">
    <property type="term" value="F:ATP binding"/>
    <property type="evidence" value="ECO:0007669"/>
    <property type="project" value="UniProtKB-KW"/>
</dbReference>
<feature type="compositionally biased region" description="Basic and acidic residues" evidence="8">
    <location>
        <begin position="405"/>
        <end position="416"/>
    </location>
</feature>
<feature type="domain" description="Helicase ATP-binding" evidence="9">
    <location>
        <begin position="41"/>
        <end position="209"/>
    </location>
</feature>
<sequence length="521" mass="59150">MIKEHNSDGMSFDGLGISPKILGILDKMEFITPTPIQYKAIPIAIEGKDMMGVAQTGTGKTLAFAIPIIQRLSNAKGKALIIAPTRELVMQIEETFRKITPAFNMRTVPIIGGVSMVPQLNALRYNPRIVIATPGRLVDHMTRNTIKVNDVEILVLDEADRMLDMGFLPDIKRVLNALNRQRQTMLFSATIPNEIMKIASMYMNLPIHIEVAPSGTLAENIIQELFIVKKEDKRNILAKLLEQYYGPILLFSRTKHGARDIRRFINDQGHSASEIHSDRSFRERQSALEGFKTGKYKVLVATDIAARGIDVTGIEVVINYDLPEDSEQYVHRIGRTGRAGHKGRAISLATLEQGKDVYNIERFIKAKLPVSEHSSFSREDFIQNTKPRSASRYGASRGYKSSGYSRDHSRNRDAGHSRSYSNTNETSNNRAKDSQKHYQSNERDTPRNEYSRPYSHGAERRTGQTKNYRSYSPPAERSNTRENVVRKNDFHKNDSYSDVRRDVKKTWGNPRDNRRGRDNKV</sequence>
<evidence type="ECO:0000259" key="9">
    <source>
        <dbReference type="PROSITE" id="PS51192"/>
    </source>
</evidence>
<evidence type="ECO:0000313" key="12">
    <source>
        <dbReference type="EMBL" id="KJJ85743.1"/>
    </source>
</evidence>
<name>A0A0F0CR01_9BACT</name>
<evidence type="ECO:0000313" key="13">
    <source>
        <dbReference type="Proteomes" id="UP000033428"/>
    </source>
</evidence>
<feature type="domain" description="DEAD-box RNA helicase Q" evidence="11">
    <location>
        <begin position="10"/>
        <end position="38"/>
    </location>
</feature>
<dbReference type="AlphaFoldDB" id="A0A0F0CR01"/>
<evidence type="ECO:0000259" key="10">
    <source>
        <dbReference type="PROSITE" id="PS51194"/>
    </source>
</evidence>
<dbReference type="PROSITE" id="PS00039">
    <property type="entry name" value="DEAD_ATP_HELICASE"/>
    <property type="match status" value="1"/>
</dbReference>
<evidence type="ECO:0000256" key="8">
    <source>
        <dbReference type="SAM" id="MobiDB-lite"/>
    </source>
</evidence>
<evidence type="ECO:0000256" key="1">
    <source>
        <dbReference type="ARBA" id="ARBA00022741"/>
    </source>
</evidence>
<accession>A0A0F0CR01</accession>
<feature type="short sequence motif" description="Q motif" evidence="6">
    <location>
        <begin position="10"/>
        <end position="38"/>
    </location>
</feature>
<dbReference type="PROSITE" id="PS51195">
    <property type="entry name" value="Q_MOTIF"/>
    <property type="match status" value="1"/>
</dbReference>
<gene>
    <name evidence="12" type="ORF">OMAG_000410</name>
</gene>
<feature type="region of interest" description="Disordered" evidence="8">
    <location>
        <begin position="374"/>
        <end position="521"/>
    </location>
</feature>
<keyword evidence="2 7" id="KW-0378">Hydrolase</keyword>
<proteinExistence type="inferred from homology"/>
<comment type="similarity">
    <text evidence="5 7">Belongs to the DEAD box helicase family.</text>
</comment>
<dbReference type="CDD" id="cd18787">
    <property type="entry name" value="SF2_C_DEAD"/>
    <property type="match status" value="1"/>
</dbReference>
<comment type="caution">
    <text evidence="12">The sequence shown here is derived from an EMBL/GenBank/DDBJ whole genome shotgun (WGS) entry which is preliminary data.</text>
</comment>
<evidence type="ECO:0000256" key="6">
    <source>
        <dbReference type="PROSITE-ProRule" id="PRU00552"/>
    </source>
</evidence>
<dbReference type="Pfam" id="PF00270">
    <property type="entry name" value="DEAD"/>
    <property type="match status" value="1"/>
</dbReference>
<organism evidence="12 13">
    <name type="scientific">Candidatus Omnitrophus magneticus</name>
    <dbReference type="NCBI Taxonomy" id="1609969"/>
    <lineage>
        <taxon>Bacteria</taxon>
        <taxon>Pseudomonadati</taxon>
        <taxon>Candidatus Omnitrophota</taxon>
        <taxon>Candidatus Omnitrophus</taxon>
    </lineage>
</organism>
<dbReference type="Gene3D" id="3.40.50.300">
    <property type="entry name" value="P-loop containing nucleotide triphosphate hydrolases"/>
    <property type="match status" value="2"/>
</dbReference>
<dbReference type="PANTHER" id="PTHR47959">
    <property type="entry name" value="ATP-DEPENDENT RNA HELICASE RHLE-RELATED"/>
    <property type="match status" value="1"/>
</dbReference>
<dbReference type="InterPro" id="IPR014001">
    <property type="entry name" value="Helicase_ATP-bd"/>
</dbReference>
<keyword evidence="4 7" id="KW-0067">ATP-binding</keyword>
<dbReference type="PROSITE" id="PS51194">
    <property type="entry name" value="HELICASE_CTER"/>
    <property type="match status" value="1"/>
</dbReference>
<dbReference type="InterPro" id="IPR000629">
    <property type="entry name" value="RNA-helicase_DEAD-box_CS"/>
</dbReference>
<dbReference type="InterPro" id="IPR027417">
    <property type="entry name" value="P-loop_NTPase"/>
</dbReference>
<protein>
    <submittedName>
        <fullName evidence="12">DEAD/DEAH box helicase</fullName>
    </submittedName>
</protein>
<dbReference type="GO" id="GO:0016787">
    <property type="term" value="F:hydrolase activity"/>
    <property type="evidence" value="ECO:0007669"/>
    <property type="project" value="UniProtKB-KW"/>
</dbReference>
<feature type="domain" description="Helicase C-terminal" evidence="10">
    <location>
        <begin position="220"/>
        <end position="382"/>
    </location>
</feature>
<feature type="compositionally biased region" description="Polar residues" evidence="8">
    <location>
        <begin position="418"/>
        <end position="429"/>
    </location>
</feature>
<evidence type="ECO:0000256" key="7">
    <source>
        <dbReference type="RuleBase" id="RU000492"/>
    </source>
</evidence>
<dbReference type="GO" id="GO:0005829">
    <property type="term" value="C:cytosol"/>
    <property type="evidence" value="ECO:0007669"/>
    <property type="project" value="TreeGrafter"/>
</dbReference>
<dbReference type="SMART" id="SM00490">
    <property type="entry name" value="HELICc"/>
    <property type="match status" value="1"/>
</dbReference>
<dbReference type="SMART" id="SM00487">
    <property type="entry name" value="DEXDc"/>
    <property type="match status" value="1"/>
</dbReference>
<evidence type="ECO:0000259" key="11">
    <source>
        <dbReference type="PROSITE" id="PS51195"/>
    </source>
</evidence>